<keyword evidence="3" id="KW-1185">Reference proteome</keyword>
<proteinExistence type="predicted"/>
<feature type="compositionally biased region" description="Polar residues" evidence="1">
    <location>
        <begin position="517"/>
        <end position="539"/>
    </location>
</feature>
<feature type="compositionally biased region" description="Polar residues" evidence="1">
    <location>
        <begin position="449"/>
        <end position="460"/>
    </location>
</feature>
<reference evidence="2 3" key="1">
    <citation type="submission" date="2015-01" db="EMBL/GenBank/DDBJ databases">
        <title>The Genome Sequence of Exophiala mesophila CBS40295.</title>
        <authorList>
            <consortium name="The Broad Institute Genomics Platform"/>
            <person name="Cuomo C."/>
            <person name="de Hoog S."/>
            <person name="Gorbushina A."/>
            <person name="Stielow B."/>
            <person name="Teixiera M."/>
            <person name="Abouelleil A."/>
            <person name="Chapman S.B."/>
            <person name="Priest M."/>
            <person name="Young S.K."/>
            <person name="Wortman J."/>
            <person name="Nusbaum C."/>
            <person name="Birren B."/>
        </authorList>
    </citation>
    <scope>NUCLEOTIDE SEQUENCE [LARGE SCALE GENOMIC DNA]</scope>
    <source>
        <strain evidence="2 3">CBS 40295</strain>
    </source>
</reference>
<name>A0A0D1ZG38_EXOME</name>
<dbReference type="Proteomes" id="UP000054302">
    <property type="component" value="Unassembled WGS sequence"/>
</dbReference>
<dbReference type="PANTHER" id="PTHR47657">
    <property type="entry name" value="STEROL REGULATORY ELEMENT-BINDING PROTEIN ECM22"/>
    <property type="match status" value="1"/>
</dbReference>
<dbReference type="VEuPathDB" id="FungiDB:PV10_04848"/>
<dbReference type="RefSeq" id="XP_016225226.1">
    <property type="nucleotide sequence ID" value="XM_016369438.1"/>
</dbReference>
<feature type="region of interest" description="Disordered" evidence="1">
    <location>
        <begin position="377"/>
        <end position="416"/>
    </location>
</feature>
<sequence>MPAAGEEPLKGSRPPDLLMSPELQHRLDNWRITGESPLPELQMHDPKYWTRFSTIDLRLIHHMVTLSTDMHAKNYGSCTAWGSKMATLINTALQHDFVMSALLALSASHLAWQTKNGDTDNLAYHHRGVALKGLHEAIGAFSRDNSEAILAASMLLSWQATEWRSWASLQQGVSTVMNAMRPWIHESELARYLDHQRSVARARTPATPTMPHAQLPVPHEDLRRLEQISTALHNLQIRLSHKEELADHAAQLIEYIQELQRDLHPQPPEQTFPRLQPLRDLIFWLPPLILQGGDSDLPALTLLSHLYASALAIEPLFPEIGGAYLGSMSVQPLERIHDVLRTRRATQPQDASIQVALSLMDVPMQIMTAYRLRHRHNSQSSHNNMDYHHSPHGSPYVGPHIPVGSPATDISSQSIYSNSPLHAPSSLPLPIGSYFSGGSSGGDVRRESSMSSIGSLSRTHSLGERGMSSNSSGHAMSMVYGSPTHQQPPQPRSSHEMQASRVDYFGQVQPPYNPYGSMNMNTRTNTGAPPSTMASSSLQHDYRNHDSHG</sequence>
<evidence type="ECO:0000313" key="2">
    <source>
        <dbReference type="EMBL" id="KIV93652.1"/>
    </source>
</evidence>
<gene>
    <name evidence="2" type="ORF">PV10_04848</name>
</gene>
<organism evidence="2 3">
    <name type="scientific">Exophiala mesophila</name>
    <name type="common">Black yeast-like fungus</name>
    <dbReference type="NCBI Taxonomy" id="212818"/>
    <lineage>
        <taxon>Eukaryota</taxon>
        <taxon>Fungi</taxon>
        <taxon>Dikarya</taxon>
        <taxon>Ascomycota</taxon>
        <taxon>Pezizomycotina</taxon>
        <taxon>Eurotiomycetes</taxon>
        <taxon>Chaetothyriomycetidae</taxon>
        <taxon>Chaetothyriales</taxon>
        <taxon>Herpotrichiellaceae</taxon>
        <taxon>Exophiala</taxon>
    </lineage>
</organism>
<dbReference type="Pfam" id="PF11951">
    <property type="entry name" value="Fungal_trans_2"/>
    <property type="match status" value="1"/>
</dbReference>
<feature type="compositionally biased region" description="Basic and acidic residues" evidence="1">
    <location>
        <begin position="540"/>
        <end position="549"/>
    </location>
</feature>
<evidence type="ECO:0000313" key="3">
    <source>
        <dbReference type="Proteomes" id="UP000054302"/>
    </source>
</evidence>
<evidence type="ECO:0008006" key="4">
    <source>
        <dbReference type="Google" id="ProtNLM"/>
    </source>
</evidence>
<feature type="region of interest" description="Disordered" evidence="1">
    <location>
        <begin position="438"/>
        <end position="497"/>
    </location>
</feature>
<evidence type="ECO:0000256" key="1">
    <source>
        <dbReference type="SAM" id="MobiDB-lite"/>
    </source>
</evidence>
<dbReference type="EMBL" id="KN847522">
    <property type="protein sequence ID" value="KIV93652.1"/>
    <property type="molecule type" value="Genomic_DNA"/>
</dbReference>
<feature type="region of interest" description="Disordered" evidence="1">
    <location>
        <begin position="517"/>
        <end position="549"/>
    </location>
</feature>
<accession>A0A0D1ZG38</accession>
<dbReference type="GO" id="GO:0000981">
    <property type="term" value="F:DNA-binding transcription factor activity, RNA polymerase II-specific"/>
    <property type="evidence" value="ECO:0007669"/>
    <property type="project" value="TreeGrafter"/>
</dbReference>
<dbReference type="GeneID" id="27322693"/>
<dbReference type="InterPro" id="IPR052400">
    <property type="entry name" value="Zn2-C6_fungal_TF"/>
</dbReference>
<dbReference type="PANTHER" id="PTHR47657:SF12">
    <property type="entry name" value="ZN(II)2CYS6 TRANSCRIPTION FACTOR (EUROFUNG)"/>
    <property type="match status" value="1"/>
</dbReference>
<dbReference type="STRING" id="212818.A0A0D1ZG38"/>
<protein>
    <recommendedName>
        <fullName evidence="4">Transcription factor domain-containing protein</fullName>
    </recommendedName>
</protein>
<dbReference type="InterPro" id="IPR021858">
    <property type="entry name" value="Fun_TF"/>
</dbReference>
<dbReference type="AlphaFoldDB" id="A0A0D1ZG38"/>
<dbReference type="OrthoDB" id="1924260at2759"/>